<dbReference type="CDD" id="cd00590">
    <property type="entry name" value="RRM_SF"/>
    <property type="match status" value="1"/>
</dbReference>
<evidence type="ECO:0000313" key="6">
    <source>
        <dbReference type="Proteomes" id="UP001457282"/>
    </source>
</evidence>
<accession>A0AAW1X481</accession>
<dbReference type="PANTHER" id="PTHR48025">
    <property type="entry name" value="OS02G0815200 PROTEIN"/>
    <property type="match status" value="1"/>
</dbReference>
<dbReference type="EMBL" id="JBEDUW010000005">
    <property type="protein sequence ID" value="KAK9930390.1"/>
    <property type="molecule type" value="Genomic_DNA"/>
</dbReference>
<sequence length="303" mass="33844">MALLRQQLTLAPLPCLQNPHHLSKHKPTSLSVSGPLFSLSLSFSHTHHTRTSSSRPQKLGNFVLQFSSTAQEKVIEESPVLLEPETEQFSDTRLLAQNVPWTCTPEDIRTMFEKYGTVVDVELAMYNKTRNRGLAFVTMASPEEARVALNSLESTEMEGRVIKMAYAKPKKKKIPPPMPSKEITFNLYVENLSYEVRAKDLKEFFTSEGTDIVNAEVVFEGNPRRSAGYAFVSFKSKKEAEAALAAFHGKLFMGRKIRVARSKQFVKVPIVKESAVEGSESGDNARELSSTSEQAIADDNDKK</sequence>
<dbReference type="PROSITE" id="PS50102">
    <property type="entry name" value="RRM"/>
    <property type="match status" value="2"/>
</dbReference>
<evidence type="ECO:0000256" key="2">
    <source>
        <dbReference type="PROSITE-ProRule" id="PRU00176"/>
    </source>
</evidence>
<reference evidence="5 6" key="1">
    <citation type="journal article" date="2023" name="G3 (Bethesda)">
        <title>A chromosome-length genome assembly and annotation of blackberry (Rubus argutus, cv. 'Hillquist').</title>
        <authorList>
            <person name="Bruna T."/>
            <person name="Aryal R."/>
            <person name="Dudchenko O."/>
            <person name="Sargent D.J."/>
            <person name="Mead D."/>
            <person name="Buti M."/>
            <person name="Cavallini A."/>
            <person name="Hytonen T."/>
            <person name="Andres J."/>
            <person name="Pham M."/>
            <person name="Weisz D."/>
            <person name="Mascagni F."/>
            <person name="Usai G."/>
            <person name="Natali L."/>
            <person name="Bassil N."/>
            <person name="Fernandez G.E."/>
            <person name="Lomsadze A."/>
            <person name="Armour M."/>
            <person name="Olukolu B."/>
            <person name="Poorten T."/>
            <person name="Britton C."/>
            <person name="Davik J."/>
            <person name="Ashrafi H."/>
            <person name="Aiden E.L."/>
            <person name="Borodovsky M."/>
            <person name="Worthington M."/>
        </authorList>
    </citation>
    <scope>NUCLEOTIDE SEQUENCE [LARGE SCALE GENOMIC DNA]</scope>
    <source>
        <strain evidence="5">PI 553951</strain>
    </source>
</reference>
<evidence type="ECO:0000313" key="5">
    <source>
        <dbReference type="EMBL" id="KAK9930390.1"/>
    </source>
</evidence>
<dbReference type="GO" id="GO:0009535">
    <property type="term" value="C:chloroplast thylakoid membrane"/>
    <property type="evidence" value="ECO:0007669"/>
    <property type="project" value="TreeGrafter"/>
</dbReference>
<protein>
    <recommendedName>
        <fullName evidence="4">RRM domain-containing protein</fullName>
    </recommendedName>
</protein>
<keyword evidence="6" id="KW-1185">Reference proteome</keyword>
<dbReference type="InterPro" id="IPR012677">
    <property type="entry name" value="Nucleotide-bd_a/b_plait_sf"/>
</dbReference>
<organism evidence="5 6">
    <name type="scientific">Rubus argutus</name>
    <name type="common">Southern blackberry</name>
    <dbReference type="NCBI Taxonomy" id="59490"/>
    <lineage>
        <taxon>Eukaryota</taxon>
        <taxon>Viridiplantae</taxon>
        <taxon>Streptophyta</taxon>
        <taxon>Embryophyta</taxon>
        <taxon>Tracheophyta</taxon>
        <taxon>Spermatophyta</taxon>
        <taxon>Magnoliopsida</taxon>
        <taxon>eudicotyledons</taxon>
        <taxon>Gunneridae</taxon>
        <taxon>Pentapetalae</taxon>
        <taxon>rosids</taxon>
        <taxon>fabids</taxon>
        <taxon>Rosales</taxon>
        <taxon>Rosaceae</taxon>
        <taxon>Rosoideae</taxon>
        <taxon>Rosoideae incertae sedis</taxon>
        <taxon>Rubus</taxon>
    </lineage>
</organism>
<name>A0AAW1X481_RUBAR</name>
<evidence type="ECO:0000256" key="3">
    <source>
        <dbReference type="SAM" id="MobiDB-lite"/>
    </source>
</evidence>
<dbReference type="Proteomes" id="UP001457282">
    <property type="component" value="Unassembled WGS sequence"/>
</dbReference>
<feature type="domain" description="RRM" evidence="4">
    <location>
        <begin position="185"/>
        <end position="264"/>
    </location>
</feature>
<dbReference type="InterPro" id="IPR003954">
    <property type="entry name" value="RRM_euk-type"/>
</dbReference>
<dbReference type="AlphaFoldDB" id="A0AAW1X481"/>
<feature type="domain" description="RRM" evidence="4">
    <location>
        <begin position="92"/>
        <end position="169"/>
    </location>
</feature>
<proteinExistence type="predicted"/>
<dbReference type="GO" id="GO:0003729">
    <property type="term" value="F:mRNA binding"/>
    <property type="evidence" value="ECO:0007669"/>
    <property type="project" value="TreeGrafter"/>
</dbReference>
<dbReference type="SUPFAM" id="SSF54928">
    <property type="entry name" value="RNA-binding domain, RBD"/>
    <property type="match status" value="2"/>
</dbReference>
<dbReference type="Gene3D" id="3.30.70.330">
    <property type="match status" value="2"/>
</dbReference>
<evidence type="ECO:0000256" key="1">
    <source>
        <dbReference type="ARBA" id="ARBA00022884"/>
    </source>
</evidence>
<gene>
    <name evidence="5" type="ORF">M0R45_027429</name>
</gene>
<dbReference type="GO" id="GO:1901259">
    <property type="term" value="P:chloroplast rRNA processing"/>
    <property type="evidence" value="ECO:0007669"/>
    <property type="project" value="TreeGrafter"/>
</dbReference>
<evidence type="ECO:0000259" key="4">
    <source>
        <dbReference type="PROSITE" id="PS50102"/>
    </source>
</evidence>
<dbReference type="InterPro" id="IPR000504">
    <property type="entry name" value="RRM_dom"/>
</dbReference>
<dbReference type="PANTHER" id="PTHR48025:SF17">
    <property type="entry name" value="28 KDA RIBONUCLEOPROTEIN, CHLOROPLASTIC"/>
    <property type="match status" value="1"/>
</dbReference>
<keyword evidence="1 2" id="KW-0694">RNA-binding</keyword>
<dbReference type="Pfam" id="PF00076">
    <property type="entry name" value="RRM_1"/>
    <property type="match status" value="2"/>
</dbReference>
<dbReference type="SMART" id="SM00360">
    <property type="entry name" value="RRM"/>
    <property type="match status" value="2"/>
</dbReference>
<comment type="caution">
    <text evidence="5">The sequence shown here is derived from an EMBL/GenBank/DDBJ whole genome shotgun (WGS) entry which is preliminary data.</text>
</comment>
<dbReference type="InterPro" id="IPR035979">
    <property type="entry name" value="RBD_domain_sf"/>
</dbReference>
<dbReference type="SMART" id="SM00361">
    <property type="entry name" value="RRM_1"/>
    <property type="match status" value="2"/>
</dbReference>
<feature type="region of interest" description="Disordered" evidence="3">
    <location>
        <begin position="276"/>
        <end position="303"/>
    </location>
</feature>
<dbReference type="InterPro" id="IPR050502">
    <property type="entry name" value="Euk_RNA-bind_prot"/>
</dbReference>